<evidence type="ECO:0000256" key="1">
    <source>
        <dbReference type="SAM" id="MobiDB-lite"/>
    </source>
</evidence>
<evidence type="ECO:0000313" key="3">
    <source>
        <dbReference type="Proteomes" id="UP000026961"/>
    </source>
</evidence>
<evidence type="ECO:0000313" key="2">
    <source>
        <dbReference type="EnsemblPlants" id="OGLUM04G10230.1"/>
    </source>
</evidence>
<feature type="region of interest" description="Disordered" evidence="1">
    <location>
        <begin position="21"/>
        <end position="129"/>
    </location>
</feature>
<reference evidence="2" key="2">
    <citation type="submission" date="2018-05" db="EMBL/GenBank/DDBJ databases">
        <title>OgluRS3 (Oryza glumaepatula Reference Sequence Version 3).</title>
        <authorList>
            <person name="Zhang J."/>
            <person name="Kudrna D."/>
            <person name="Lee S."/>
            <person name="Talag J."/>
            <person name="Welchert J."/>
            <person name="Wing R.A."/>
        </authorList>
    </citation>
    <scope>NUCLEOTIDE SEQUENCE [LARGE SCALE GENOMIC DNA]</scope>
</reference>
<dbReference type="EnsemblPlants" id="OGLUM04G10230.1">
    <property type="protein sequence ID" value="OGLUM04G10230.1"/>
    <property type="gene ID" value="OGLUM04G10230"/>
</dbReference>
<proteinExistence type="predicted"/>
<dbReference type="AlphaFoldDB" id="A0A0D9ZK04"/>
<keyword evidence="3" id="KW-1185">Reference proteome</keyword>
<accession>A0A0D9ZK04</accession>
<dbReference type="Proteomes" id="UP000026961">
    <property type="component" value="Chromosome 4"/>
</dbReference>
<reference evidence="2" key="1">
    <citation type="submission" date="2015-04" db="UniProtKB">
        <authorList>
            <consortium name="EnsemblPlants"/>
        </authorList>
    </citation>
    <scope>IDENTIFICATION</scope>
</reference>
<sequence>MWCIQIQCGWGRTRLRRQLGTTSAPGKTTAPAVAGDDLVSGVGSGRGRPRCPVARREDARGARRRRGFAGAEEKLGGAGIRGASGEEERGGGGLWQRGRSEEAAGYGSGGGEERGGGGGGGDLCGIVIA</sequence>
<dbReference type="Gramene" id="OGLUM04G10230.1">
    <property type="protein sequence ID" value="OGLUM04G10230.1"/>
    <property type="gene ID" value="OGLUM04G10230"/>
</dbReference>
<name>A0A0D9ZK04_9ORYZ</name>
<feature type="compositionally biased region" description="Gly residues" evidence="1">
    <location>
        <begin position="106"/>
        <end position="123"/>
    </location>
</feature>
<dbReference type="HOGENOM" id="CLU_142522_0_0_1"/>
<organism evidence="2">
    <name type="scientific">Oryza glumipatula</name>
    <dbReference type="NCBI Taxonomy" id="40148"/>
    <lineage>
        <taxon>Eukaryota</taxon>
        <taxon>Viridiplantae</taxon>
        <taxon>Streptophyta</taxon>
        <taxon>Embryophyta</taxon>
        <taxon>Tracheophyta</taxon>
        <taxon>Spermatophyta</taxon>
        <taxon>Magnoliopsida</taxon>
        <taxon>Liliopsida</taxon>
        <taxon>Poales</taxon>
        <taxon>Poaceae</taxon>
        <taxon>BOP clade</taxon>
        <taxon>Oryzoideae</taxon>
        <taxon>Oryzeae</taxon>
        <taxon>Oryzinae</taxon>
        <taxon>Oryza</taxon>
    </lineage>
</organism>
<protein>
    <submittedName>
        <fullName evidence="2">Uncharacterized protein</fullName>
    </submittedName>
</protein>